<organism evidence="2 3">
    <name type="scientific">Setaria italica</name>
    <name type="common">Foxtail millet</name>
    <name type="synonym">Panicum italicum</name>
    <dbReference type="NCBI Taxonomy" id="4555"/>
    <lineage>
        <taxon>Eukaryota</taxon>
        <taxon>Viridiplantae</taxon>
        <taxon>Streptophyta</taxon>
        <taxon>Embryophyta</taxon>
        <taxon>Tracheophyta</taxon>
        <taxon>Spermatophyta</taxon>
        <taxon>Magnoliopsida</taxon>
        <taxon>Liliopsida</taxon>
        <taxon>Poales</taxon>
        <taxon>Poaceae</taxon>
        <taxon>PACMAD clade</taxon>
        <taxon>Panicoideae</taxon>
        <taxon>Panicodae</taxon>
        <taxon>Paniceae</taxon>
        <taxon>Cenchrinae</taxon>
        <taxon>Setaria</taxon>
    </lineage>
</organism>
<accession>A0A0Q3VCM6</accession>
<reference evidence="3" key="1">
    <citation type="journal article" date="2012" name="Nat. Biotechnol.">
        <title>Reference genome sequence of the model plant Setaria.</title>
        <authorList>
            <person name="Bennetzen J.L."/>
            <person name="Schmutz J."/>
            <person name="Wang H."/>
            <person name="Percifield R."/>
            <person name="Hawkins J."/>
            <person name="Pontaroli A.C."/>
            <person name="Estep M."/>
            <person name="Feng L."/>
            <person name="Vaughn J.N."/>
            <person name="Grimwood J."/>
            <person name="Jenkins J."/>
            <person name="Barry K."/>
            <person name="Lindquist E."/>
            <person name="Hellsten U."/>
            <person name="Deshpande S."/>
            <person name="Wang X."/>
            <person name="Wu X."/>
            <person name="Mitros T."/>
            <person name="Triplett J."/>
            <person name="Yang X."/>
            <person name="Ye C.Y."/>
            <person name="Mauro-Herrera M."/>
            <person name="Wang L."/>
            <person name="Li P."/>
            <person name="Sharma M."/>
            <person name="Sharma R."/>
            <person name="Ronald P.C."/>
            <person name="Panaud O."/>
            <person name="Kellogg E.A."/>
            <person name="Brutnell T.P."/>
            <person name="Doust A.N."/>
            <person name="Tuskan G.A."/>
            <person name="Rokhsar D."/>
            <person name="Devos K.M."/>
        </authorList>
    </citation>
    <scope>NUCLEOTIDE SEQUENCE [LARGE SCALE GENOMIC DNA]</scope>
    <source>
        <strain evidence="3">cv. Yugu1</strain>
    </source>
</reference>
<feature type="domain" description="Reverse transcriptase zinc-binding" evidence="1">
    <location>
        <begin position="13"/>
        <end position="51"/>
    </location>
</feature>
<dbReference type="InterPro" id="IPR026960">
    <property type="entry name" value="RVT-Znf"/>
</dbReference>
<dbReference type="PANTHER" id="PTHR43019">
    <property type="entry name" value="SERINE ENDOPROTEASE DEGS"/>
    <property type="match status" value="1"/>
</dbReference>
<protein>
    <recommendedName>
        <fullName evidence="1">Reverse transcriptase zinc-binding domain-containing protein</fullName>
    </recommendedName>
</protein>
<dbReference type="EMBL" id="AGNK02001422">
    <property type="status" value="NOT_ANNOTATED_CDS"/>
    <property type="molecule type" value="Genomic_DNA"/>
</dbReference>
<proteinExistence type="predicted"/>
<name>A0A0Q3VCM6_SETIT</name>
<dbReference type="AlphaFoldDB" id="A0A0Q3VCM6"/>
<dbReference type="EnsemblPlants" id="KQL13075">
    <property type="protein sequence ID" value="KQL13075"/>
    <property type="gene ID" value="SETIT_0246422mg"/>
</dbReference>
<evidence type="ECO:0000313" key="3">
    <source>
        <dbReference type="Proteomes" id="UP000004995"/>
    </source>
</evidence>
<dbReference type="Proteomes" id="UP000004995">
    <property type="component" value="Unassembled WGS sequence"/>
</dbReference>
<dbReference type="InParanoid" id="A0A0Q3VCM6"/>
<sequence>KPLDEVLLILYITKDNLAKRRWQGSTKCCFCNDEETVQHLFFDCHLARCIWNTVFFSFGIQPPVSGPNMLVPIDPPKRLPRFRKEVMFADDIFLLGRDKLDLQIGDGKVLNKGAGSCQRHHYMYYDGGIFPCGFGGAVIDLEGDVIGMVHSSIDFIPSSTILKCLHLWRTFSCVPRIHLGMKCLGIKCLNLVSKEKISQKYRVDAGLIIVEGPFGKGIGCDSDVDVMVVLAVFNTTKRVSGRIQLMAKLSHDAEIIAIAIHLLSTLDQSLAQ</sequence>
<dbReference type="eggNOG" id="ENOG502RRTM">
    <property type="taxonomic scope" value="Eukaryota"/>
</dbReference>
<dbReference type="SUPFAM" id="SSF50494">
    <property type="entry name" value="Trypsin-like serine proteases"/>
    <property type="match status" value="1"/>
</dbReference>
<evidence type="ECO:0000259" key="1">
    <source>
        <dbReference type="Pfam" id="PF13966"/>
    </source>
</evidence>
<dbReference type="InterPro" id="IPR009003">
    <property type="entry name" value="Peptidase_S1_PA"/>
</dbReference>
<dbReference type="Gramene" id="KQL13075">
    <property type="protein sequence ID" value="KQL13075"/>
    <property type="gene ID" value="SETIT_0246422mg"/>
</dbReference>
<reference evidence="2" key="2">
    <citation type="submission" date="2018-08" db="UniProtKB">
        <authorList>
            <consortium name="EnsemblPlants"/>
        </authorList>
    </citation>
    <scope>IDENTIFICATION</scope>
    <source>
        <strain evidence="2">Yugu1</strain>
    </source>
</reference>
<dbReference type="STRING" id="4555.A0A0Q3VCM6"/>
<dbReference type="PANTHER" id="PTHR43019:SF51">
    <property type="entry name" value="PDZ DOMAIN-CONTAINING PROTEIN"/>
    <property type="match status" value="1"/>
</dbReference>
<evidence type="ECO:0000313" key="2">
    <source>
        <dbReference type="EnsemblPlants" id="KQL13075"/>
    </source>
</evidence>
<keyword evidence="3" id="KW-1185">Reference proteome</keyword>
<dbReference type="Pfam" id="PF13966">
    <property type="entry name" value="zf-RVT"/>
    <property type="match status" value="1"/>
</dbReference>